<dbReference type="Gene3D" id="2.60.120.650">
    <property type="entry name" value="Cupin"/>
    <property type="match status" value="1"/>
</dbReference>
<evidence type="ECO:0000313" key="4">
    <source>
        <dbReference type="Proteomes" id="UP001373714"/>
    </source>
</evidence>
<dbReference type="InterPro" id="IPR041667">
    <property type="entry name" value="Cupin_8"/>
</dbReference>
<feature type="domain" description="JmjC" evidence="2">
    <location>
        <begin position="147"/>
        <end position="374"/>
    </location>
</feature>
<dbReference type="PROSITE" id="PS51184">
    <property type="entry name" value="JMJC"/>
    <property type="match status" value="1"/>
</dbReference>
<feature type="region of interest" description="Disordered" evidence="1">
    <location>
        <begin position="30"/>
        <end position="64"/>
    </location>
</feature>
<accession>A0AAV9U0A9</accession>
<dbReference type="Proteomes" id="UP001373714">
    <property type="component" value="Unassembled WGS sequence"/>
</dbReference>
<dbReference type="SMART" id="SM00558">
    <property type="entry name" value="JmjC"/>
    <property type="match status" value="1"/>
</dbReference>
<protein>
    <recommendedName>
        <fullName evidence="2">JmjC domain-containing protein</fullName>
    </recommendedName>
</protein>
<dbReference type="InterPro" id="IPR003347">
    <property type="entry name" value="JmjC_dom"/>
</dbReference>
<feature type="compositionally biased region" description="Acidic residues" evidence="1">
    <location>
        <begin position="296"/>
        <end position="312"/>
    </location>
</feature>
<feature type="compositionally biased region" description="Low complexity" evidence="1">
    <location>
        <begin position="172"/>
        <end position="184"/>
    </location>
</feature>
<dbReference type="PANTHER" id="PTHR12461:SF105">
    <property type="entry name" value="HYPOXIA-INDUCIBLE FACTOR 1-ALPHA INHIBITOR"/>
    <property type="match status" value="1"/>
</dbReference>
<organism evidence="3 4">
    <name type="scientific">Orbilia blumenaviensis</name>
    <dbReference type="NCBI Taxonomy" id="1796055"/>
    <lineage>
        <taxon>Eukaryota</taxon>
        <taxon>Fungi</taxon>
        <taxon>Dikarya</taxon>
        <taxon>Ascomycota</taxon>
        <taxon>Pezizomycotina</taxon>
        <taxon>Orbiliomycetes</taxon>
        <taxon>Orbiliales</taxon>
        <taxon>Orbiliaceae</taxon>
        <taxon>Orbilia</taxon>
    </lineage>
</organism>
<keyword evidence="4" id="KW-1185">Reference proteome</keyword>
<evidence type="ECO:0000256" key="1">
    <source>
        <dbReference type="SAM" id="MobiDB-lite"/>
    </source>
</evidence>
<dbReference type="PANTHER" id="PTHR12461">
    <property type="entry name" value="HYPOXIA-INDUCIBLE FACTOR 1 ALPHA INHIBITOR-RELATED"/>
    <property type="match status" value="1"/>
</dbReference>
<proteinExistence type="predicted"/>
<feature type="region of interest" description="Disordered" evidence="1">
    <location>
        <begin position="172"/>
        <end position="197"/>
    </location>
</feature>
<comment type="caution">
    <text evidence="3">The sequence shown here is derived from an EMBL/GenBank/DDBJ whole genome shotgun (WGS) entry which is preliminary data.</text>
</comment>
<evidence type="ECO:0000313" key="3">
    <source>
        <dbReference type="EMBL" id="KAK6332645.1"/>
    </source>
</evidence>
<name>A0AAV9U0A9_9PEZI</name>
<dbReference type="SUPFAM" id="SSF51197">
    <property type="entry name" value="Clavaminate synthase-like"/>
    <property type="match status" value="1"/>
</dbReference>
<gene>
    <name evidence="3" type="ORF">TWF730_004305</name>
</gene>
<dbReference type="EMBL" id="JAVHNS010000017">
    <property type="protein sequence ID" value="KAK6332645.1"/>
    <property type="molecule type" value="Genomic_DNA"/>
</dbReference>
<dbReference type="AlphaFoldDB" id="A0AAV9U0A9"/>
<sequence>MRRFTRLTIKHHHRRRLCLRQLDSRPHHSTITTFSHPAKPFQTHPTPSTFAQTWTDPQSRTPTKFPSPTFTPHIPALTTWFLPPNHPNQLNIPYLLSLASSSTSQVPLELTLPNGETDVTCLPFTAFLGYLSAPSIHPSAPRLYLAQHPPPDYLSNDLPSPFPHLGFQIRSSRTTTQTSQTSQTDENKNNSKNKPPEIDIYTTSLWLSRSSHQTHTPLHRDPNDNIFLQLSSSKIIRVIPPKLGDLVFKTLHSAGRLSSTDPTGRIRDGLLTGKESGVMDRVIWGDYHHNHHNQPEEEWEEEGEEEGEEDIESQISAHISASGEVYQTVVEKGEAVYIPAGWWHSVKSVLPEDVEEMESKGVTTVVGSMNWWFR</sequence>
<feature type="region of interest" description="Disordered" evidence="1">
    <location>
        <begin position="289"/>
        <end position="313"/>
    </location>
</feature>
<feature type="compositionally biased region" description="Basic and acidic residues" evidence="1">
    <location>
        <begin position="185"/>
        <end position="197"/>
    </location>
</feature>
<dbReference type="Pfam" id="PF13621">
    <property type="entry name" value="Cupin_8"/>
    <property type="match status" value="1"/>
</dbReference>
<evidence type="ECO:0000259" key="2">
    <source>
        <dbReference type="PROSITE" id="PS51184"/>
    </source>
</evidence>
<reference evidence="3 4" key="1">
    <citation type="submission" date="2019-10" db="EMBL/GenBank/DDBJ databases">
        <authorList>
            <person name="Palmer J.M."/>
        </authorList>
    </citation>
    <scope>NUCLEOTIDE SEQUENCE [LARGE SCALE GENOMIC DNA]</scope>
    <source>
        <strain evidence="3 4">TWF730</strain>
    </source>
</reference>
<feature type="compositionally biased region" description="Polar residues" evidence="1">
    <location>
        <begin position="43"/>
        <end position="60"/>
    </location>
</feature>